<accession>A0A9P7ZNE7</accession>
<reference evidence="4" key="1">
    <citation type="journal article" date="2021" name="IMA Fungus">
        <title>Genomic characterization of three marine fungi, including Emericellopsis atlantica sp. nov. with signatures of a generalist lifestyle and marine biomass degradation.</title>
        <authorList>
            <person name="Hagestad O.C."/>
            <person name="Hou L."/>
            <person name="Andersen J.H."/>
            <person name="Hansen E.H."/>
            <person name="Altermark B."/>
            <person name="Li C."/>
            <person name="Kuhnert E."/>
            <person name="Cox R.J."/>
            <person name="Crous P.W."/>
            <person name="Spatafora J.W."/>
            <person name="Lail K."/>
            <person name="Amirebrahimi M."/>
            <person name="Lipzen A."/>
            <person name="Pangilinan J."/>
            <person name="Andreopoulos W."/>
            <person name="Hayes R.D."/>
            <person name="Ng V."/>
            <person name="Grigoriev I.V."/>
            <person name="Jackson S.A."/>
            <person name="Sutton T.D.S."/>
            <person name="Dobson A.D.W."/>
            <person name="Rama T."/>
        </authorList>
    </citation>
    <scope>NUCLEOTIDE SEQUENCE</scope>
    <source>
        <strain evidence="4">TS7</strain>
    </source>
</reference>
<dbReference type="OrthoDB" id="2017544at2759"/>
<dbReference type="AlphaFoldDB" id="A0A9P7ZNE7"/>
<feature type="domain" description="TACO1/YebC-like N-terminal" evidence="3">
    <location>
        <begin position="39"/>
        <end position="109"/>
    </location>
</feature>
<proteinExistence type="inferred from homology"/>
<dbReference type="InterPro" id="IPR017856">
    <property type="entry name" value="Integrase-like_N"/>
</dbReference>
<gene>
    <name evidence="4" type="ORF">F5Z01DRAFT_57826</name>
</gene>
<name>A0A9P7ZNE7_9HYPO</name>
<evidence type="ECO:0000259" key="2">
    <source>
        <dbReference type="Pfam" id="PF01709"/>
    </source>
</evidence>
<dbReference type="InterPro" id="IPR002876">
    <property type="entry name" value="Transcrip_reg_TACO1-like"/>
</dbReference>
<dbReference type="InterPro" id="IPR049083">
    <property type="entry name" value="TACO1_YebC_N"/>
</dbReference>
<comment type="caution">
    <text evidence="4">The sequence shown here is derived from an EMBL/GenBank/DDBJ whole genome shotgun (WGS) entry which is preliminary data.</text>
</comment>
<evidence type="ECO:0000259" key="3">
    <source>
        <dbReference type="Pfam" id="PF20772"/>
    </source>
</evidence>
<dbReference type="InterPro" id="IPR029072">
    <property type="entry name" value="YebC-like"/>
</dbReference>
<dbReference type="Proteomes" id="UP000887229">
    <property type="component" value="Unassembled WGS sequence"/>
</dbReference>
<feature type="domain" description="TACO1/YebC-like second and third" evidence="2">
    <location>
        <begin position="118"/>
        <end position="277"/>
    </location>
</feature>
<protein>
    <submittedName>
        <fullName evidence="4">Transcriptional regulator TACO1-like protein</fullName>
    </submittedName>
</protein>
<organism evidence="4 5">
    <name type="scientific">Emericellopsis atlantica</name>
    <dbReference type="NCBI Taxonomy" id="2614577"/>
    <lineage>
        <taxon>Eukaryota</taxon>
        <taxon>Fungi</taxon>
        <taxon>Dikarya</taxon>
        <taxon>Ascomycota</taxon>
        <taxon>Pezizomycotina</taxon>
        <taxon>Sordariomycetes</taxon>
        <taxon>Hypocreomycetidae</taxon>
        <taxon>Hypocreales</taxon>
        <taxon>Bionectriaceae</taxon>
        <taxon>Emericellopsis</taxon>
    </lineage>
</organism>
<dbReference type="EMBL" id="MU251252">
    <property type="protein sequence ID" value="KAG9254886.1"/>
    <property type="molecule type" value="Genomic_DNA"/>
</dbReference>
<dbReference type="InterPro" id="IPR026564">
    <property type="entry name" value="Transcrip_reg_TACO1-like_dom3"/>
</dbReference>
<dbReference type="Gene3D" id="3.30.70.980">
    <property type="match status" value="2"/>
</dbReference>
<dbReference type="RefSeq" id="XP_046118810.1">
    <property type="nucleotide sequence ID" value="XM_046260713.1"/>
</dbReference>
<evidence type="ECO:0000256" key="1">
    <source>
        <dbReference type="ARBA" id="ARBA00008724"/>
    </source>
</evidence>
<dbReference type="InterPro" id="IPR048300">
    <property type="entry name" value="TACO1_YebC-like_2nd/3rd_dom"/>
</dbReference>
<dbReference type="PANTHER" id="PTHR12532:SF0">
    <property type="entry name" value="TRANSLATIONAL ACTIVATOR OF CYTOCHROME C OXIDASE 1"/>
    <property type="match status" value="1"/>
</dbReference>
<dbReference type="GeneID" id="70291616"/>
<evidence type="ECO:0000313" key="5">
    <source>
        <dbReference type="Proteomes" id="UP000887229"/>
    </source>
</evidence>
<evidence type="ECO:0000313" key="4">
    <source>
        <dbReference type="EMBL" id="KAG9254886.1"/>
    </source>
</evidence>
<dbReference type="Pfam" id="PF20772">
    <property type="entry name" value="TACO1_YebC_N"/>
    <property type="match status" value="1"/>
</dbReference>
<dbReference type="PANTHER" id="PTHR12532">
    <property type="entry name" value="TRANSLATIONAL ACTIVATOR OF CYTOCHROME C OXIDASE 1"/>
    <property type="match status" value="1"/>
</dbReference>
<dbReference type="Gene3D" id="1.10.10.200">
    <property type="match status" value="1"/>
</dbReference>
<dbReference type="GO" id="GO:0005739">
    <property type="term" value="C:mitochondrion"/>
    <property type="evidence" value="ECO:0007669"/>
    <property type="project" value="TreeGrafter"/>
</dbReference>
<comment type="similarity">
    <text evidence="1">Belongs to the TACO1 family.</text>
</comment>
<dbReference type="Pfam" id="PF01709">
    <property type="entry name" value="Transcrip_reg"/>
    <property type="match status" value="1"/>
</dbReference>
<sequence length="296" mass="32890">MRSQLKPLLSRLKPATVAPKCQPCLRQFATTAIARAGHNKWSKTKHIKAVTDKKKMDERNTFTKAIEVYSRLYGDNLAFNPQLASAVSAANKASIPKTLIEGAIARGQGRSATGAKLEPMTIEALLPPNVAILVEAETDNKARSIPNLKLVVKEGGALHSASAFYFTRRGRAIFKSKSQKPDLSELMEEAIEHEGLEDIEEMSNGNILAWVEPAMLMSVTQAFSKKLDLDIVESELMFAPNEETMVTVDSSETAEILDNLFTKFKEYPEVKGIYANVRQGDLAEEDWERVERHLDI</sequence>
<keyword evidence="5" id="KW-1185">Reference proteome</keyword>
<dbReference type="SUPFAM" id="SSF75625">
    <property type="entry name" value="YebC-like"/>
    <property type="match status" value="1"/>
</dbReference>